<organism evidence="2 3">
    <name type="scientific">Sporotomaculum syntrophicum</name>
    <dbReference type="NCBI Taxonomy" id="182264"/>
    <lineage>
        <taxon>Bacteria</taxon>
        <taxon>Bacillati</taxon>
        <taxon>Bacillota</taxon>
        <taxon>Clostridia</taxon>
        <taxon>Eubacteriales</taxon>
        <taxon>Desulfallaceae</taxon>
        <taxon>Sporotomaculum</taxon>
    </lineage>
</organism>
<dbReference type="OrthoDB" id="9779128at2"/>
<keyword evidence="3" id="KW-1185">Reference proteome</keyword>
<dbReference type="InterPro" id="IPR036582">
    <property type="entry name" value="Mao_N_sf"/>
</dbReference>
<dbReference type="Proteomes" id="UP000798488">
    <property type="component" value="Unassembled WGS sequence"/>
</dbReference>
<dbReference type="AlphaFoldDB" id="A0A9D2WR05"/>
<comment type="caution">
    <text evidence="2">The sequence shown here is derived from an EMBL/GenBank/DDBJ whole genome shotgun (WGS) entry which is preliminary data.</text>
</comment>
<dbReference type="SUPFAM" id="SSF55383">
    <property type="entry name" value="Copper amine oxidase, domain N"/>
    <property type="match status" value="1"/>
</dbReference>
<dbReference type="EMBL" id="LSRS01000003">
    <property type="protein sequence ID" value="KAF1085012.1"/>
    <property type="molecule type" value="Genomic_DNA"/>
</dbReference>
<proteinExistence type="predicted"/>
<name>A0A9D2WR05_9FIRM</name>
<dbReference type="InterPro" id="IPR012854">
    <property type="entry name" value="Cu_amine_oxidase-like_N"/>
</dbReference>
<dbReference type="Pfam" id="PF07833">
    <property type="entry name" value="Cu_amine_oxidN1"/>
    <property type="match status" value="1"/>
</dbReference>
<protein>
    <recommendedName>
        <fullName evidence="1">Copper amine oxidase-like N-terminal domain-containing protein</fullName>
    </recommendedName>
</protein>
<evidence type="ECO:0000313" key="3">
    <source>
        <dbReference type="Proteomes" id="UP000798488"/>
    </source>
</evidence>
<dbReference type="Gene3D" id="3.30.457.10">
    <property type="entry name" value="Copper amine oxidase-like, N-terminal domain"/>
    <property type="match status" value="1"/>
</dbReference>
<sequence>MATLPSSVMAAQPITVILNGKQLQFDVQPVVENDRVLVPLRTVFEALGAMVNYDATTETIIATKGQTRIRLQTLATHGFLNEEVIRLDALAKVIQGRTMVPLRFVSEAFGAEVEWDAVSRTVQINQAGQPELEAAAPDDVHSIAWEFIKNDIAHYRGFESSSVKIIDSKITRLALVKKFEQLADTPIYVYALEYRLLPDDLSKVVLAGGMQVDEAGWLMETCSMGSPQLVISRKGGKTSLIGILWTGTVMEEGGDLEASLKAMLERNYQNLTTK</sequence>
<dbReference type="RefSeq" id="WP_161821539.1">
    <property type="nucleotide sequence ID" value="NZ_LSRS01000003.1"/>
</dbReference>
<evidence type="ECO:0000259" key="1">
    <source>
        <dbReference type="Pfam" id="PF07833"/>
    </source>
</evidence>
<reference evidence="2" key="1">
    <citation type="submission" date="2016-02" db="EMBL/GenBank/DDBJ databases">
        <title>Draft Genome Sequence of Sporotomaculum syntrophicum Strain FB, a Syntrophic Benzoate Degrader.</title>
        <authorList>
            <person name="Nobu M.K."/>
            <person name="Narihiro T."/>
            <person name="Qiu Y.-L."/>
            <person name="Ohashi A."/>
            <person name="Liu W.-T."/>
            <person name="Yuji S."/>
        </authorList>
    </citation>
    <scope>NUCLEOTIDE SEQUENCE</scope>
    <source>
        <strain evidence="2">FB</strain>
    </source>
</reference>
<evidence type="ECO:0000313" key="2">
    <source>
        <dbReference type="EMBL" id="KAF1085012.1"/>
    </source>
</evidence>
<feature type="domain" description="Copper amine oxidase-like N-terminal" evidence="1">
    <location>
        <begin position="18"/>
        <end position="124"/>
    </location>
</feature>
<accession>A0A9D2WR05</accession>
<gene>
    <name evidence="2" type="ORF">SPSYN_01148</name>
</gene>